<evidence type="ECO:0000256" key="5">
    <source>
        <dbReference type="ARBA" id="ARBA00049364"/>
    </source>
</evidence>
<dbReference type="GO" id="GO:0044550">
    <property type="term" value="P:secondary metabolite biosynthetic process"/>
    <property type="evidence" value="ECO:0007669"/>
    <property type="project" value="UniProtKB-ARBA"/>
</dbReference>
<gene>
    <name evidence="7" type="ORF">BDP27DRAFT_1541309</name>
</gene>
<evidence type="ECO:0000256" key="3">
    <source>
        <dbReference type="ARBA" id="ARBA00022827"/>
    </source>
</evidence>
<reference evidence="7" key="1">
    <citation type="submission" date="2020-11" db="EMBL/GenBank/DDBJ databases">
        <authorList>
            <consortium name="DOE Joint Genome Institute"/>
            <person name="Ahrendt S."/>
            <person name="Riley R."/>
            <person name="Andreopoulos W."/>
            <person name="Labutti K."/>
            <person name="Pangilinan J."/>
            <person name="Ruiz-Duenas F.J."/>
            <person name="Barrasa J.M."/>
            <person name="Sanchez-Garcia M."/>
            <person name="Camarero S."/>
            <person name="Miyauchi S."/>
            <person name="Serrano A."/>
            <person name="Linde D."/>
            <person name="Babiker R."/>
            <person name="Drula E."/>
            <person name="Ayuso-Fernandez I."/>
            <person name="Pacheco R."/>
            <person name="Padilla G."/>
            <person name="Ferreira P."/>
            <person name="Barriuso J."/>
            <person name="Kellner H."/>
            <person name="Castanera R."/>
            <person name="Alfaro M."/>
            <person name="Ramirez L."/>
            <person name="Pisabarro A.G."/>
            <person name="Kuo A."/>
            <person name="Tritt A."/>
            <person name="Lipzen A."/>
            <person name="He G."/>
            <person name="Yan M."/>
            <person name="Ng V."/>
            <person name="Cullen D."/>
            <person name="Martin F."/>
            <person name="Rosso M.-N."/>
            <person name="Henrissat B."/>
            <person name="Hibbett D."/>
            <person name="Martinez A.T."/>
            <person name="Grigoriev I.V."/>
        </authorList>
    </citation>
    <scope>NUCLEOTIDE SEQUENCE</scope>
    <source>
        <strain evidence="7">AH 40177</strain>
    </source>
</reference>
<evidence type="ECO:0000313" key="8">
    <source>
        <dbReference type="Proteomes" id="UP000772434"/>
    </source>
</evidence>
<dbReference type="InterPro" id="IPR050816">
    <property type="entry name" value="Flavin-dep_Halogenase_NPB"/>
</dbReference>
<evidence type="ECO:0000259" key="6">
    <source>
        <dbReference type="Pfam" id="PF01494"/>
    </source>
</evidence>
<comment type="catalytic activity">
    <reaction evidence="5">
        <text>melleolide F + FADH2 + chloride + O2 = 6'-chloromelleolide F + FAD + 2 H2O + H(+)</text>
        <dbReference type="Rhea" id="RHEA:67160"/>
        <dbReference type="ChEBI" id="CHEBI:15377"/>
        <dbReference type="ChEBI" id="CHEBI:15378"/>
        <dbReference type="ChEBI" id="CHEBI:15379"/>
        <dbReference type="ChEBI" id="CHEBI:17996"/>
        <dbReference type="ChEBI" id="CHEBI:57692"/>
        <dbReference type="ChEBI" id="CHEBI:58307"/>
        <dbReference type="ChEBI" id="CHEBI:167712"/>
        <dbReference type="ChEBI" id="CHEBI:167713"/>
    </reaction>
    <physiologicalReaction direction="left-to-right" evidence="5">
        <dbReference type="Rhea" id="RHEA:67161"/>
    </physiologicalReaction>
</comment>
<keyword evidence="4" id="KW-0560">Oxidoreductase</keyword>
<evidence type="ECO:0000313" key="7">
    <source>
        <dbReference type="EMBL" id="KAF9066896.1"/>
    </source>
</evidence>
<feature type="domain" description="FAD-binding" evidence="6">
    <location>
        <begin position="8"/>
        <end position="350"/>
    </location>
</feature>
<evidence type="ECO:0000256" key="2">
    <source>
        <dbReference type="ARBA" id="ARBA00022630"/>
    </source>
</evidence>
<keyword evidence="3" id="KW-0274">FAD</keyword>
<dbReference type="GO" id="GO:0071949">
    <property type="term" value="F:FAD binding"/>
    <property type="evidence" value="ECO:0007669"/>
    <property type="project" value="InterPro"/>
</dbReference>
<dbReference type="OrthoDB" id="3340390at2759"/>
<organism evidence="7 8">
    <name type="scientific">Rhodocollybia butyracea</name>
    <dbReference type="NCBI Taxonomy" id="206335"/>
    <lineage>
        <taxon>Eukaryota</taxon>
        <taxon>Fungi</taxon>
        <taxon>Dikarya</taxon>
        <taxon>Basidiomycota</taxon>
        <taxon>Agaricomycotina</taxon>
        <taxon>Agaricomycetes</taxon>
        <taxon>Agaricomycetidae</taxon>
        <taxon>Agaricales</taxon>
        <taxon>Marasmiineae</taxon>
        <taxon>Omphalotaceae</taxon>
        <taxon>Rhodocollybia</taxon>
    </lineage>
</organism>
<dbReference type="AlphaFoldDB" id="A0A9P5PP78"/>
<accession>A0A9P5PP78</accession>
<sequence>MSTTPEQTTVLVIGGGPGGSYAAAALVREGHKVVILESAKHPRYHIGESLTAAMRTYIRFIGLEDEFVKHGFNLKQGALFQLVQGMEANWTDFQARIPDYETWNVVRSEMDNLMFRHAEKQGAIAFDETKVDSLEFENNGDPKTARPIAANWTNKAGEKGRIAFDWLVDASGKAGVMSTQYLKNRVMRESFRNVAVWSYWKGIRATGRPFSFYAEVLTDKKGWAWFIPLNDGTTSVGFVTHQNTSVERRSKVGPDGKKPTITEHYADMFQYAPHVKEFLKEGEMIPGTTHSASDYSYWAAGYAGDHYRLCGDAANFVDPFFSTGIHISMSGGLAAAATICSSMRGDVDEKTAQKWHDLKVGMLHVRFLLAVMGAYRQMDLEQQNFDYAGELLCQGKEYFNHTFIGYRDSEYQPTSYVRLFHVLNLCQIAIRALRKTGDTSEEWTEEDVNNMMDLFSHFFDSTVDEPDVAGVMKDHGMSAISIMAPVIPENKIDEMAAGNMKVNNVLKKYNARRLFGPEVEIDSLKRQALFGYIVNLERGKLGLVKPSEKDMVVELKSEPCATCHSDICHCGH</sequence>
<dbReference type="PRINTS" id="PR00420">
    <property type="entry name" value="RNGMNOXGNASE"/>
</dbReference>
<dbReference type="GO" id="GO:0140907">
    <property type="term" value="F:flavin-dependent halogenase activity"/>
    <property type="evidence" value="ECO:0007669"/>
    <property type="project" value="UniProtKB-ARBA"/>
</dbReference>
<dbReference type="PANTHER" id="PTHR43747">
    <property type="entry name" value="FAD-BINDING PROTEIN"/>
    <property type="match status" value="1"/>
</dbReference>
<dbReference type="PANTHER" id="PTHR43747:SF5">
    <property type="entry name" value="FAD-BINDING DOMAIN-CONTAINING PROTEIN"/>
    <property type="match status" value="1"/>
</dbReference>
<evidence type="ECO:0000256" key="4">
    <source>
        <dbReference type="ARBA" id="ARBA00023002"/>
    </source>
</evidence>
<keyword evidence="2" id="KW-0285">Flavoprotein</keyword>
<protein>
    <recommendedName>
        <fullName evidence="6">FAD-binding domain-containing protein</fullName>
    </recommendedName>
</protein>
<dbReference type="EMBL" id="JADNRY010000081">
    <property type="protein sequence ID" value="KAF9066896.1"/>
    <property type="molecule type" value="Genomic_DNA"/>
</dbReference>
<dbReference type="InterPro" id="IPR036188">
    <property type="entry name" value="FAD/NAD-bd_sf"/>
</dbReference>
<proteinExistence type="inferred from homology"/>
<dbReference type="Gene3D" id="3.50.50.60">
    <property type="entry name" value="FAD/NAD(P)-binding domain"/>
    <property type="match status" value="1"/>
</dbReference>
<evidence type="ECO:0000256" key="1">
    <source>
        <dbReference type="ARBA" id="ARBA00005706"/>
    </source>
</evidence>
<dbReference type="Pfam" id="PF01494">
    <property type="entry name" value="FAD_binding_3"/>
    <property type="match status" value="1"/>
</dbReference>
<dbReference type="Proteomes" id="UP000772434">
    <property type="component" value="Unassembled WGS sequence"/>
</dbReference>
<name>A0A9P5PP78_9AGAR</name>
<keyword evidence="8" id="KW-1185">Reference proteome</keyword>
<comment type="caution">
    <text evidence="7">The sequence shown here is derived from an EMBL/GenBank/DDBJ whole genome shotgun (WGS) entry which is preliminary data.</text>
</comment>
<comment type="similarity">
    <text evidence="1">Belongs to the flavin-dependent halogenase family.</text>
</comment>
<dbReference type="InterPro" id="IPR002938">
    <property type="entry name" value="FAD-bd"/>
</dbReference>
<dbReference type="SUPFAM" id="SSF51905">
    <property type="entry name" value="FAD/NAD(P)-binding domain"/>
    <property type="match status" value="1"/>
</dbReference>